<dbReference type="Gene3D" id="1.10.3290.10">
    <property type="entry name" value="Fido-like domain"/>
    <property type="match status" value="1"/>
</dbReference>
<feature type="domain" description="Fido" evidence="1">
    <location>
        <begin position="86"/>
        <end position="222"/>
    </location>
</feature>
<accession>A0ABR5AQQ1</accession>
<organism evidence="2 3">
    <name type="scientific">Bacillus badius</name>
    <dbReference type="NCBI Taxonomy" id="1455"/>
    <lineage>
        <taxon>Bacteria</taxon>
        <taxon>Bacillati</taxon>
        <taxon>Bacillota</taxon>
        <taxon>Bacilli</taxon>
        <taxon>Bacillales</taxon>
        <taxon>Bacillaceae</taxon>
        <taxon>Pseudobacillus</taxon>
    </lineage>
</organism>
<dbReference type="Pfam" id="PF02661">
    <property type="entry name" value="Fic"/>
    <property type="match status" value="1"/>
</dbReference>
<proteinExistence type="predicted"/>
<dbReference type="GeneID" id="92778697"/>
<dbReference type="InterPro" id="IPR040198">
    <property type="entry name" value="Fido_containing"/>
</dbReference>
<dbReference type="EMBL" id="JXLP01000018">
    <property type="protein sequence ID" value="KIL77075.1"/>
    <property type="molecule type" value="Genomic_DNA"/>
</dbReference>
<evidence type="ECO:0000259" key="1">
    <source>
        <dbReference type="PROSITE" id="PS51459"/>
    </source>
</evidence>
<protein>
    <submittedName>
        <fullName evidence="2">Oligopeptide ABC transporter, periplasmic oligopeptide-binding protein OppA</fullName>
    </submittedName>
</protein>
<comment type="caution">
    <text evidence="2">The sequence shown here is derived from an EMBL/GenBank/DDBJ whole genome shotgun (WGS) entry which is preliminary data.</text>
</comment>
<dbReference type="SUPFAM" id="SSF140931">
    <property type="entry name" value="Fic-like"/>
    <property type="match status" value="1"/>
</dbReference>
<evidence type="ECO:0000313" key="2">
    <source>
        <dbReference type="EMBL" id="KIL77075.1"/>
    </source>
</evidence>
<evidence type="ECO:0000313" key="3">
    <source>
        <dbReference type="Proteomes" id="UP000031982"/>
    </source>
</evidence>
<dbReference type="RefSeq" id="WP_052475182.1">
    <property type="nucleotide sequence ID" value="NZ_BSSZ01000009.1"/>
</dbReference>
<dbReference type="PANTHER" id="PTHR13504:SF38">
    <property type="entry name" value="FIDO DOMAIN-CONTAINING PROTEIN"/>
    <property type="match status" value="1"/>
</dbReference>
<sequence>MKVTYLSIINQERKKRLKNGLYDYVTITMSYNTNKIEGSTLTLSDTQSLYEKNVILTGGHKVDDIIESKNHFALVDFMLETIDEPLTERLIKEYHQLLKKGTSDVEMYGIGRYKIFPNIVGDQKVAEPHEVPEKMEKLIANYNLLQTIDLKDILTFHHQFECIHPFQDGNGRVGRIIMLRECLKNDVTPFIISSERREEYIQGLKMFEKDPSLLIKEAMLQQEVFQEMAEPFIKHYTKLAAEAERSNSPER</sequence>
<gene>
    <name evidence="2" type="ORF">SD77_1827</name>
</gene>
<dbReference type="PROSITE" id="PS51459">
    <property type="entry name" value="FIDO"/>
    <property type="match status" value="1"/>
</dbReference>
<reference evidence="2 3" key="1">
    <citation type="submission" date="2015-01" db="EMBL/GenBank/DDBJ databases">
        <title>Genome Assembly of Bacillus badius MTCC 1458.</title>
        <authorList>
            <person name="Verma A."/>
            <person name="Khatri I."/>
            <person name="Mual P."/>
            <person name="Subramanian S."/>
            <person name="Krishnamurthi S."/>
        </authorList>
    </citation>
    <scope>NUCLEOTIDE SEQUENCE [LARGE SCALE GENOMIC DNA]</scope>
    <source>
        <strain evidence="2 3">MTCC 1458</strain>
    </source>
</reference>
<keyword evidence="3" id="KW-1185">Reference proteome</keyword>
<name>A0ABR5AQQ1_BACBA</name>
<dbReference type="InterPro" id="IPR036597">
    <property type="entry name" value="Fido-like_dom_sf"/>
</dbReference>
<dbReference type="Proteomes" id="UP000031982">
    <property type="component" value="Unassembled WGS sequence"/>
</dbReference>
<dbReference type="InterPro" id="IPR003812">
    <property type="entry name" value="Fido"/>
</dbReference>
<dbReference type="PANTHER" id="PTHR13504">
    <property type="entry name" value="FIDO DOMAIN-CONTAINING PROTEIN DDB_G0283145"/>
    <property type="match status" value="1"/>
</dbReference>